<reference evidence="1" key="1">
    <citation type="submission" date="2016-10" db="EMBL/GenBank/DDBJ databases">
        <authorList>
            <person name="Benchimol M."/>
            <person name="Almeida L.G."/>
            <person name="Vasconcelos A.T."/>
            <person name="Perreira-Neves A."/>
            <person name="Rosa I.A."/>
            <person name="Tasca T."/>
            <person name="Bogo M.R."/>
            <person name="de Souza W."/>
        </authorList>
    </citation>
    <scope>NUCLEOTIDE SEQUENCE [LARGE SCALE GENOMIC DNA]</scope>
    <source>
        <strain evidence="1">K</strain>
    </source>
</reference>
<dbReference type="RefSeq" id="XP_068348796.1">
    <property type="nucleotide sequence ID" value="XM_068511898.1"/>
</dbReference>
<protein>
    <submittedName>
        <fullName evidence="1">Uncharacterized protein</fullName>
    </submittedName>
</protein>
<dbReference type="GeneID" id="94846602"/>
<keyword evidence="2" id="KW-1185">Reference proteome</keyword>
<name>A0A1J4JDA3_9EUKA</name>
<sequence>MFYKKEILHLKSTNFSFVSCGKGSDHDKNLGEEKEVQSINQFVDICYSAIHQSNISIELNTLMQCFQHTISTTLGVETDQQELFLNTFICLFCYKYTQESLTIIDELISDMINEVTIEEVSTSINSIIKIRNYLLFYKSF</sequence>
<dbReference type="VEuPathDB" id="TrichDB:TRFO_38188"/>
<dbReference type="Proteomes" id="UP000179807">
    <property type="component" value="Unassembled WGS sequence"/>
</dbReference>
<evidence type="ECO:0000313" key="1">
    <source>
        <dbReference type="EMBL" id="OHS95659.1"/>
    </source>
</evidence>
<comment type="caution">
    <text evidence="1">The sequence shown here is derived from an EMBL/GenBank/DDBJ whole genome shotgun (WGS) entry which is preliminary data.</text>
</comment>
<evidence type="ECO:0000313" key="2">
    <source>
        <dbReference type="Proteomes" id="UP000179807"/>
    </source>
</evidence>
<dbReference type="AlphaFoldDB" id="A0A1J4JDA3"/>
<accession>A0A1J4JDA3</accession>
<dbReference type="EMBL" id="MLAK01001229">
    <property type="protein sequence ID" value="OHS95659.1"/>
    <property type="molecule type" value="Genomic_DNA"/>
</dbReference>
<organism evidence="1 2">
    <name type="scientific">Tritrichomonas foetus</name>
    <dbReference type="NCBI Taxonomy" id="1144522"/>
    <lineage>
        <taxon>Eukaryota</taxon>
        <taxon>Metamonada</taxon>
        <taxon>Parabasalia</taxon>
        <taxon>Tritrichomonadida</taxon>
        <taxon>Tritrichomonadidae</taxon>
        <taxon>Tritrichomonas</taxon>
    </lineage>
</organism>
<gene>
    <name evidence="1" type="ORF">TRFO_38188</name>
</gene>
<proteinExistence type="predicted"/>